<evidence type="ECO:0000256" key="1">
    <source>
        <dbReference type="SAM" id="MobiDB-lite"/>
    </source>
</evidence>
<feature type="compositionally biased region" description="Low complexity" evidence="1">
    <location>
        <begin position="35"/>
        <end position="55"/>
    </location>
</feature>
<protein>
    <submittedName>
        <fullName evidence="2">Uncharacterized protein</fullName>
    </submittedName>
</protein>
<feature type="compositionally biased region" description="Basic and acidic residues" evidence="1">
    <location>
        <begin position="1"/>
        <end position="17"/>
    </location>
</feature>
<accession>A0A7J8E8N6</accession>
<gene>
    <name evidence="2" type="ORF">HJG63_008184</name>
</gene>
<sequence length="143" mass="14664">MKEANNGKDPESSKRLTEGNSCGLTSGAAEGGQRAGAQRPAAAAAATRSCCGSRCSGRRRRVCGCKGEMETAPPRRARAVSGAPWSSLPPLSAPPTPSLLLPLAPPPSAARSRARIYCKSELLGRSHTPTEGNSLEAPVVSVA</sequence>
<proteinExistence type="predicted"/>
<dbReference type="EMBL" id="JACASE010000010">
    <property type="protein sequence ID" value="KAF6431691.1"/>
    <property type="molecule type" value="Genomic_DNA"/>
</dbReference>
<comment type="caution">
    <text evidence="2">The sequence shown here is derived from an EMBL/GenBank/DDBJ whole genome shotgun (WGS) entry which is preliminary data.</text>
</comment>
<feature type="region of interest" description="Disordered" evidence="1">
    <location>
        <begin position="70"/>
        <end position="89"/>
    </location>
</feature>
<evidence type="ECO:0000313" key="2">
    <source>
        <dbReference type="EMBL" id="KAF6431691.1"/>
    </source>
</evidence>
<organism evidence="2 3">
    <name type="scientific">Rousettus aegyptiacus</name>
    <name type="common">Egyptian fruit bat</name>
    <name type="synonym">Pteropus aegyptiacus</name>
    <dbReference type="NCBI Taxonomy" id="9407"/>
    <lineage>
        <taxon>Eukaryota</taxon>
        <taxon>Metazoa</taxon>
        <taxon>Chordata</taxon>
        <taxon>Craniata</taxon>
        <taxon>Vertebrata</taxon>
        <taxon>Euteleostomi</taxon>
        <taxon>Mammalia</taxon>
        <taxon>Eutheria</taxon>
        <taxon>Laurasiatheria</taxon>
        <taxon>Chiroptera</taxon>
        <taxon>Yinpterochiroptera</taxon>
        <taxon>Pteropodoidea</taxon>
        <taxon>Pteropodidae</taxon>
        <taxon>Rousettinae</taxon>
        <taxon>Rousettus</taxon>
    </lineage>
</organism>
<keyword evidence="3" id="KW-1185">Reference proteome</keyword>
<feature type="region of interest" description="Disordered" evidence="1">
    <location>
        <begin position="1"/>
        <end position="58"/>
    </location>
</feature>
<dbReference type="AlphaFoldDB" id="A0A7J8E8N6"/>
<name>A0A7J8E8N6_ROUAE</name>
<dbReference type="Proteomes" id="UP000593571">
    <property type="component" value="Unassembled WGS sequence"/>
</dbReference>
<reference evidence="2 3" key="1">
    <citation type="journal article" date="2020" name="Nature">
        <title>Six reference-quality genomes reveal evolution of bat adaptations.</title>
        <authorList>
            <person name="Jebb D."/>
            <person name="Huang Z."/>
            <person name="Pippel M."/>
            <person name="Hughes G.M."/>
            <person name="Lavrichenko K."/>
            <person name="Devanna P."/>
            <person name="Winkler S."/>
            <person name="Jermiin L.S."/>
            <person name="Skirmuntt E.C."/>
            <person name="Katzourakis A."/>
            <person name="Burkitt-Gray L."/>
            <person name="Ray D.A."/>
            <person name="Sullivan K.A.M."/>
            <person name="Roscito J.G."/>
            <person name="Kirilenko B.M."/>
            <person name="Davalos L.M."/>
            <person name="Corthals A.P."/>
            <person name="Power M.L."/>
            <person name="Jones G."/>
            <person name="Ransome R.D."/>
            <person name="Dechmann D.K.N."/>
            <person name="Locatelli A.G."/>
            <person name="Puechmaille S.J."/>
            <person name="Fedrigo O."/>
            <person name="Jarvis E.D."/>
            <person name="Hiller M."/>
            <person name="Vernes S.C."/>
            <person name="Myers E.W."/>
            <person name="Teeling E.C."/>
        </authorList>
    </citation>
    <scope>NUCLEOTIDE SEQUENCE [LARGE SCALE GENOMIC DNA]</scope>
    <source>
        <strain evidence="2">MRouAeg1</strain>
        <tissue evidence="2">Muscle</tissue>
    </source>
</reference>
<evidence type="ECO:0000313" key="3">
    <source>
        <dbReference type="Proteomes" id="UP000593571"/>
    </source>
</evidence>